<feature type="non-terminal residue" evidence="2">
    <location>
        <position position="362"/>
    </location>
</feature>
<dbReference type="PANTHER" id="PTHR12577">
    <property type="entry name" value="DACHSHUND"/>
    <property type="match status" value="1"/>
</dbReference>
<dbReference type="InterPro" id="IPR052417">
    <property type="entry name" value="Dachshund_domain"/>
</dbReference>
<feature type="compositionally biased region" description="Basic and acidic residues" evidence="1">
    <location>
        <begin position="235"/>
        <end position="253"/>
    </location>
</feature>
<dbReference type="EMBL" id="DQ452573">
    <property type="protein sequence ID" value="ABE68636.1"/>
    <property type="molecule type" value="mRNA"/>
</dbReference>
<feature type="non-terminal residue" evidence="2">
    <location>
        <position position="1"/>
    </location>
</feature>
<proteinExistence type="evidence at transcript level"/>
<feature type="compositionally biased region" description="Polar residues" evidence="1">
    <location>
        <begin position="178"/>
        <end position="217"/>
    </location>
</feature>
<dbReference type="GO" id="GO:0000981">
    <property type="term" value="F:DNA-binding transcription factor activity, RNA polymerase II-specific"/>
    <property type="evidence" value="ECO:0007669"/>
    <property type="project" value="TreeGrafter"/>
</dbReference>
<feature type="compositionally biased region" description="Basic and acidic residues" evidence="1">
    <location>
        <begin position="261"/>
        <end position="297"/>
    </location>
</feature>
<sequence length="362" mass="40026">RILRGLGAIQPGVNRCKLLAVKHFDILYRDCTTARPGRPPKRASDFMTMSPSQDALFDLKKRHLENGVMGGGAFPNGHIGADPRMDKSPLLANGYHAPPHFNPLQYMAHHMAGLGYPPLLPGNLPRGLPGGPPPPHPISPTESSPIKHPQITPETLARLHEERVDRERQMALEHRISMVTTPTSGSTPFYTPQSTHTPHSNQNNNNEHTPPTSTSLDLQDFHRPPSSPVLNLSSKGHDDSDHGEDKDDLDRDLPSSGPLSLREENDHRIHLPPLPRDRERDRSRERERENVEDRLSDMEDEDVDKDESAMDTADLWTRSTSTPGQTQITSPLGTTGMAHLGLGNNAPLSSTEVLLRNILGLL</sequence>
<evidence type="ECO:0000256" key="1">
    <source>
        <dbReference type="SAM" id="MobiDB-lite"/>
    </source>
</evidence>
<dbReference type="Gene3D" id="3.10.260.20">
    <property type="entry name" value="Ski"/>
    <property type="match status" value="1"/>
</dbReference>
<dbReference type="GO" id="GO:0005667">
    <property type="term" value="C:transcription regulator complex"/>
    <property type="evidence" value="ECO:0007669"/>
    <property type="project" value="TreeGrafter"/>
</dbReference>
<name>Q0ZHD3_9CRUS</name>
<gene>
    <name evidence="2" type="primary">dac</name>
</gene>
<dbReference type="AlphaFoldDB" id="Q0ZHD3"/>
<organism evidence="2">
    <name type="scientific">Americamysis bahia</name>
    <dbReference type="NCBI Taxonomy" id="110441"/>
    <lineage>
        <taxon>Eukaryota</taxon>
        <taxon>Metazoa</taxon>
        <taxon>Ecdysozoa</taxon>
        <taxon>Arthropoda</taxon>
        <taxon>Crustacea</taxon>
        <taxon>Multicrustacea</taxon>
        <taxon>Malacostraca</taxon>
        <taxon>Eumalacostraca</taxon>
        <taxon>Peracarida</taxon>
        <taxon>Mysidacea</taxon>
        <taxon>Mysida</taxon>
        <taxon>Mysidae</taxon>
        <taxon>Leptomysinae</taxon>
        <taxon>Americamysis</taxon>
    </lineage>
</organism>
<dbReference type="SUPFAM" id="SSF46955">
    <property type="entry name" value="Putative DNA-binding domain"/>
    <property type="match status" value="1"/>
</dbReference>
<feature type="region of interest" description="Disordered" evidence="1">
    <location>
        <begin position="123"/>
        <end position="149"/>
    </location>
</feature>
<dbReference type="GO" id="GO:0005634">
    <property type="term" value="C:nucleus"/>
    <property type="evidence" value="ECO:0007669"/>
    <property type="project" value="TreeGrafter"/>
</dbReference>
<accession>Q0ZHD3</accession>
<dbReference type="PANTHER" id="PTHR12577:SF6">
    <property type="entry name" value="DACHSHUND, ISOFORM B"/>
    <property type="match status" value="1"/>
</dbReference>
<evidence type="ECO:0000313" key="2">
    <source>
        <dbReference type="EMBL" id="ABE68636.1"/>
    </source>
</evidence>
<dbReference type="InterPro" id="IPR009061">
    <property type="entry name" value="DNA-bd_dom_put_sf"/>
</dbReference>
<dbReference type="GO" id="GO:0000978">
    <property type="term" value="F:RNA polymerase II cis-regulatory region sequence-specific DNA binding"/>
    <property type="evidence" value="ECO:0007669"/>
    <property type="project" value="TreeGrafter"/>
</dbReference>
<dbReference type="InterPro" id="IPR037000">
    <property type="entry name" value="Ski_DNA-bd_sf"/>
</dbReference>
<feature type="region of interest" description="Disordered" evidence="1">
    <location>
        <begin position="175"/>
        <end position="309"/>
    </location>
</feature>
<reference evidence="2" key="1">
    <citation type="journal article" date="2008" name="Dev. Genes Evol.">
        <title>Evidence for a novel role for dachshund in patterning the proximal arthropod leg.</title>
        <authorList>
            <person name="Sewell W."/>
            <person name="Williams T."/>
            <person name="Cooley J."/>
            <person name="Terry M."/>
            <person name="Ho R."/>
            <person name="Nagy L."/>
        </authorList>
    </citation>
    <scope>NUCLEOTIDE SEQUENCE</scope>
</reference>
<protein>
    <submittedName>
        <fullName evidence="2">Dachshund</fullName>
    </submittedName>
</protein>